<dbReference type="InterPro" id="IPR051312">
    <property type="entry name" value="Diverse_Substr_Oxidored"/>
</dbReference>
<name>A0A1G6SJ69_9BURK</name>
<dbReference type="Pfam" id="PF00941">
    <property type="entry name" value="FAD_binding_5"/>
    <property type="match status" value="1"/>
</dbReference>
<organism evidence="5 6">
    <name type="scientific">Paraburkholderia lycopersici</name>
    <dbReference type="NCBI Taxonomy" id="416944"/>
    <lineage>
        <taxon>Bacteria</taxon>
        <taxon>Pseudomonadati</taxon>
        <taxon>Pseudomonadota</taxon>
        <taxon>Betaproteobacteria</taxon>
        <taxon>Burkholderiales</taxon>
        <taxon>Burkholderiaceae</taxon>
        <taxon>Paraburkholderia</taxon>
    </lineage>
</organism>
<dbReference type="OrthoDB" id="9793944at2"/>
<dbReference type="Gene3D" id="3.30.43.10">
    <property type="entry name" value="Uridine Diphospho-n-acetylenolpyruvylglucosamine Reductase, domain 2"/>
    <property type="match status" value="1"/>
</dbReference>
<dbReference type="PANTHER" id="PTHR42659:SF2">
    <property type="entry name" value="XANTHINE DEHYDROGENASE SUBUNIT C-RELATED"/>
    <property type="match status" value="1"/>
</dbReference>
<gene>
    <name evidence="5" type="ORF">SAMN05421548_11594</name>
</gene>
<dbReference type="InterPro" id="IPR005107">
    <property type="entry name" value="CO_DH_flav_C"/>
</dbReference>
<dbReference type="Gene3D" id="3.30.465.10">
    <property type="match status" value="1"/>
</dbReference>
<dbReference type="InterPro" id="IPR036683">
    <property type="entry name" value="CO_DH_flav_C_dom_sf"/>
</dbReference>
<dbReference type="STRING" id="416944.SAMN05421548_11594"/>
<dbReference type="Pfam" id="PF03450">
    <property type="entry name" value="CO_deh_flav_C"/>
    <property type="match status" value="1"/>
</dbReference>
<dbReference type="Proteomes" id="UP000198908">
    <property type="component" value="Unassembled WGS sequence"/>
</dbReference>
<protein>
    <submittedName>
        <fullName evidence="5">Carbon-monoxide dehydrogenase medium subunit</fullName>
    </submittedName>
</protein>
<sequence length="292" mass="31167">MIPRPFEYHAPQTLSEAFALLGAHGDTAKLLAGGHSLLPMMKLRFAQPEHLIDLGRLAELKGIREENGAIWIGAMTTENELIWSALLQTRCPLIVEGARQIADPQVRYRGTLGGDLSHGDPGNDHPALMVALDASFVLQGAAGERVVPADGFFVGTYATLLEPDEILTGIRIPMPPPGTGYCYAKLKRKTGDFATAAAAVTLRLAGGNVEHARIALTNVGDTVIRATDAEHALVGKPFDARALDEAARLAMAACNPVADLRGDVDYKRAMAGEMTRRALGTAYERAANPARP</sequence>
<dbReference type="SMART" id="SM01092">
    <property type="entry name" value="CO_deh_flav_C"/>
    <property type="match status" value="1"/>
</dbReference>
<evidence type="ECO:0000256" key="2">
    <source>
        <dbReference type="ARBA" id="ARBA00022827"/>
    </source>
</evidence>
<evidence type="ECO:0000256" key="3">
    <source>
        <dbReference type="ARBA" id="ARBA00023002"/>
    </source>
</evidence>
<reference evidence="6" key="1">
    <citation type="submission" date="2016-09" db="EMBL/GenBank/DDBJ databases">
        <authorList>
            <person name="Varghese N."/>
            <person name="Submissions S."/>
        </authorList>
    </citation>
    <scope>NUCLEOTIDE SEQUENCE [LARGE SCALE GENOMIC DNA]</scope>
    <source>
        <strain evidence="6">TNe-862</strain>
    </source>
</reference>
<evidence type="ECO:0000313" key="5">
    <source>
        <dbReference type="EMBL" id="SDD16878.1"/>
    </source>
</evidence>
<dbReference type="InterPro" id="IPR016167">
    <property type="entry name" value="FAD-bd_PCMH_sub1"/>
</dbReference>
<dbReference type="SUPFAM" id="SSF55447">
    <property type="entry name" value="CO dehydrogenase flavoprotein C-terminal domain-like"/>
    <property type="match status" value="1"/>
</dbReference>
<evidence type="ECO:0000313" key="6">
    <source>
        <dbReference type="Proteomes" id="UP000198908"/>
    </source>
</evidence>
<keyword evidence="1" id="KW-0285">Flavoprotein</keyword>
<dbReference type="InterPro" id="IPR016169">
    <property type="entry name" value="FAD-bd_PCMH_sub2"/>
</dbReference>
<dbReference type="Gene3D" id="3.30.390.50">
    <property type="entry name" value="CO dehydrogenase flavoprotein, C-terminal domain"/>
    <property type="match status" value="1"/>
</dbReference>
<evidence type="ECO:0000259" key="4">
    <source>
        <dbReference type="PROSITE" id="PS51387"/>
    </source>
</evidence>
<accession>A0A1G6SJ69</accession>
<dbReference type="GO" id="GO:0071949">
    <property type="term" value="F:FAD binding"/>
    <property type="evidence" value="ECO:0007669"/>
    <property type="project" value="InterPro"/>
</dbReference>
<evidence type="ECO:0000256" key="1">
    <source>
        <dbReference type="ARBA" id="ARBA00022630"/>
    </source>
</evidence>
<dbReference type="GO" id="GO:0016491">
    <property type="term" value="F:oxidoreductase activity"/>
    <property type="evidence" value="ECO:0007669"/>
    <property type="project" value="UniProtKB-KW"/>
</dbReference>
<dbReference type="AlphaFoldDB" id="A0A1G6SJ69"/>
<feature type="domain" description="FAD-binding PCMH-type" evidence="4">
    <location>
        <begin position="1"/>
        <end position="177"/>
    </location>
</feature>
<dbReference type="InterPro" id="IPR002346">
    <property type="entry name" value="Mopterin_DH_FAD-bd"/>
</dbReference>
<dbReference type="SUPFAM" id="SSF56176">
    <property type="entry name" value="FAD-binding/transporter-associated domain-like"/>
    <property type="match status" value="1"/>
</dbReference>
<dbReference type="FunFam" id="3.30.465.10:FF:000017">
    <property type="entry name" value="Xanthine dehydrogenase, FAD binding subunit"/>
    <property type="match status" value="1"/>
</dbReference>
<proteinExistence type="predicted"/>
<keyword evidence="3" id="KW-0560">Oxidoreductase</keyword>
<dbReference type="PANTHER" id="PTHR42659">
    <property type="entry name" value="XANTHINE DEHYDROGENASE SUBUNIT C-RELATED"/>
    <property type="match status" value="1"/>
</dbReference>
<dbReference type="InterPro" id="IPR036318">
    <property type="entry name" value="FAD-bd_PCMH-like_sf"/>
</dbReference>
<dbReference type="EMBL" id="FMYQ01000015">
    <property type="protein sequence ID" value="SDD16878.1"/>
    <property type="molecule type" value="Genomic_DNA"/>
</dbReference>
<dbReference type="PROSITE" id="PS51387">
    <property type="entry name" value="FAD_PCMH"/>
    <property type="match status" value="1"/>
</dbReference>
<dbReference type="RefSeq" id="WP_091998786.1">
    <property type="nucleotide sequence ID" value="NZ_FMYQ01000015.1"/>
</dbReference>
<dbReference type="InterPro" id="IPR016166">
    <property type="entry name" value="FAD-bd_PCMH"/>
</dbReference>
<keyword evidence="6" id="KW-1185">Reference proteome</keyword>
<keyword evidence="2" id="KW-0274">FAD</keyword>